<comment type="caution">
    <text evidence="1">The sequence shown here is derived from an EMBL/GenBank/DDBJ whole genome shotgun (WGS) entry which is preliminary data.</text>
</comment>
<organism evidence="1 2">
    <name type="scientific">Undibacterium amnicola</name>
    <dbReference type="NCBI Taxonomy" id="1834038"/>
    <lineage>
        <taxon>Bacteria</taxon>
        <taxon>Pseudomonadati</taxon>
        <taxon>Pseudomonadota</taxon>
        <taxon>Betaproteobacteria</taxon>
        <taxon>Burkholderiales</taxon>
        <taxon>Oxalobacteraceae</taxon>
        <taxon>Undibacterium</taxon>
    </lineage>
</organism>
<name>A0ABR6XSH3_9BURK</name>
<dbReference type="RefSeq" id="WP_186891461.1">
    <property type="nucleotide sequence ID" value="NZ_JACOFU010000005.1"/>
</dbReference>
<dbReference type="EMBL" id="JACOFU010000005">
    <property type="protein sequence ID" value="MBC3832415.1"/>
    <property type="molecule type" value="Genomic_DNA"/>
</dbReference>
<proteinExistence type="predicted"/>
<protein>
    <recommendedName>
        <fullName evidence="3">Class I SAM-dependent methyltransferase</fullName>
    </recommendedName>
</protein>
<evidence type="ECO:0000313" key="2">
    <source>
        <dbReference type="Proteomes" id="UP000643610"/>
    </source>
</evidence>
<dbReference type="SUPFAM" id="SSF53335">
    <property type="entry name" value="S-adenosyl-L-methionine-dependent methyltransferases"/>
    <property type="match status" value="1"/>
</dbReference>
<dbReference type="Proteomes" id="UP000643610">
    <property type="component" value="Unassembled WGS sequence"/>
</dbReference>
<reference evidence="1 2" key="1">
    <citation type="submission" date="2020-08" db="EMBL/GenBank/DDBJ databases">
        <title>Novel species isolated from subtropical streams in China.</title>
        <authorList>
            <person name="Lu H."/>
        </authorList>
    </citation>
    <scope>NUCLEOTIDE SEQUENCE [LARGE SCALE GENOMIC DNA]</scope>
    <source>
        <strain evidence="1 2">KCTC 52442</strain>
    </source>
</reference>
<sequence length="262" mass="29568">MFDRQVHYIAVPIGMNLKNTSIFQGLVHVSGDSEEANIYATQKMLAKEEESLILQLHSLGYERIFENCWLPINYDNYDRSSLVSSLFKEIAGNYDQLVTKEKNIGCYEYLYSIAKKKKQINRSRTLDFGCGTGLILQANFVMELEVLVGSDICVQMSQIAELKGIKIISSSSFTARCHENFDIILVSYVMHYGLNLITFMNLVNFLSSGGILVANFHKDIQLEKIIEFVNTINDSSFTHSVSPSPYGSVLEILKISDKSILC</sequence>
<evidence type="ECO:0000313" key="1">
    <source>
        <dbReference type="EMBL" id="MBC3832415.1"/>
    </source>
</evidence>
<evidence type="ECO:0008006" key="3">
    <source>
        <dbReference type="Google" id="ProtNLM"/>
    </source>
</evidence>
<dbReference type="InterPro" id="IPR029063">
    <property type="entry name" value="SAM-dependent_MTases_sf"/>
</dbReference>
<accession>A0ABR6XSH3</accession>
<dbReference type="Gene3D" id="3.40.50.150">
    <property type="entry name" value="Vaccinia Virus protein VP39"/>
    <property type="match status" value="1"/>
</dbReference>
<keyword evidence="2" id="KW-1185">Reference proteome</keyword>
<gene>
    <name evidence="1" type="ORF">H8K33_12990</name>
</gene>